<protein>
    <submittedName>
        <fullName evidence="6">TetR family transcriptional regulator</fullName>
    </submittedName>
</protein>
<keyword evidence="1" id="KW-0805">Transcription regulation</keyword>
<dbReference type="AlphaFoldDB" id="A0A4S4FUC2"/>
<dbReference type="SUPFAM" id="SSF46689">
    <property type="entry name" value="Homeodomain-like"/>
    <property type="match status" value="1"/>
</dbReference>
<dbReference type="PANTHER" id="PTHR30055">
    <property type="entry name" value="HTH-TYPE TRANSCRIPTIONAL REGULATOR RUTR"/>
    <property type="match status" value="1"/>
</dbReference>
<keyword evidence="2 4" id="KW-0238">DNA-binding</keyword>
<comment type="caution">
    <text evidence="6">The sequence shown here is derived from an EMBL/GenBank/DDBJ whole genome shotgun (WGS) entry which is preliminary data.</text>
</comment>
<feature type="DNA-binding region" description="H-T-H motif" evidence="4">
    <location>
        <begin position="29"/>
        <end position="48"/>
    </location>
</feature>
<evidence type="ECO:0000259" key="5">
    <source>
        <dbReference type="PROSITE" id="PS50977"/>
    </source>
</evidence>
<organism evidence="6 7">
    <name type="scientific">Orlajensenia flava</name>
    <dbReference type="NCBI Taxonomy" id="2565934"/>
    <lineage>
        <taxon>Bacteria</taxon>
        <taxon>Bacillati</taxon>
        <taxon>Actinomycetota</taxon>
        <taxon>Actinomycetes</taxon>
        <taxon>Micrococcales</taxon>
        <taxon>Microbacteriaceae</taxon>
        <taxon>Orlajensenia</taxon>
    </lineage>
</organism>
<dbReference type="Pfam" id="PF00440">
    <property type="entry name" value="TetR_N"/>
    <property type="match status" value="1"/>
</dbReference>
<dbReference type="Proteomes" id="UP000307380">
    <property type="component" value="Unassembled WGS sequence"/>
</dbReference>
<dbReference type="PROSITE" id="PS01081">
    <property type="entry name" value="HTH_TETR_1"/>
    <property type="match status" value="1"/>
</dbReference>
<sequence>MPRWTNNAEKRLRNAAAELFEAHGYEAVTVTAIAERAGLTRRTFFRYFPDKREVLFPQTDEIGEAVAQAINIQPKDADAGVLVGEIITVLVRAGTVITSDRQAQRKRQTLIQSSPELRERSRTKLATTAATIESALTTRGEPDAQIIAAVAVDLLRTAYQATLEGDDNASFAEHVKRARTALRSFDSYSRLPAPVSDP</sequence>
<keyword evidence="7" id="KW-1185">Reference proteome</keyword>
<dbReference type="EMBL" id="SSSN01000007">
    <property type="protein sequence ID" value="THG34034.1"/>
    <property type="molecule type" value="Genomic_DNA"/>
</dbReference>
<dbReference type="InterPro" id="IPR023772">
    <property type="entry name" value="DNA-bd_HTH_TetR-type_CS"/>
</dbReference>
<accession>A0A4S4FUC2</accession>
<dbReference type="GO" id="GO:0000976">
    <property type="term" value="F:transcription cis-regulatory region binding"/>
    <property type="evidence" value="ECO:0007669"/>
    <property type="project" value="TreeGrafter"/>
</dbReference>
<dbReference type="OrthoDB" id="4746440at2"/>
<reference evidence="6 7" key="1">
    <citation type="submission" date="2019-04" db="EMBL/GenBank/DDBJ databases">
        <authorList>
            <person name="Jiang L."/>
        </authorList>
    </citation>
    <scope>NUCLEOTIDE SEQUENCE [LARGE SCALE GENOMIC DNA]</scope>
    <source>
        <strain evidence="6 7">YIM 131861</strain>
    </source>
</reference>
<feature type="domain" description="HTH tetR-type" evidence="5">
    <location>
        <begin position="6"/>
        <end position="66"/>
    </location>
</feature>
<dbReference type="PRINTS" id="PR00455">
    <property type="entry name" value="HTHTETR"/>
</dbReference>
<evidence type="ECO:0000313" key="6">
    <source>
        <dbReference type="EMBL" id="THG34034.1"/>
    </source>
</evidence>
<name>A0A4S4FUC2_9MICO</name>
<evidence type="ECO:0000256" key="1">
    <source>
        <dbReference type="ARBA" id="ARBA00023015"/>
    </source>
</evidence>
<keyword evidence="3" id="KW-0804">Transcription</keyword>
<dbReference type="InterPro" id="IPR050109">
    <property type="entry name" value="HTH-type_TetR-like_transc_reg"/>
</dbReference>
<evidence type="ECO:0000256" key="4">
    <source>
        <dbReference type="PROSITE-ProRule" id="PRU00335"/>
    </source>
</evidence>
<evidence type="ECO:0000313" key="7">
    <source>
        <dbReference type="Proteomes" id="UP000307380"/>
    </source>
</evidence>
<evidence type="ECO:0000256" key="3">
    <source>
        <dbReference type="ARBA" id="ARBA00023163"/>
    </source>
</evidence>
<dbReference type="RefSeq" id="WP_136424670.1">
    <property type="nucleotide sequence ID" value="NZ_SSSN01000007.1"/>
</dbReference>
<dbReference type="InterPro" id="IPR009057">
    <property type="entry name" value="Homeodomain-like_sf"/>
</dbReference>
<dbReference type="PANTHER" id="PTHR30055:SF238">
    <property type="entry name" value="MYCOFACTOCIN BIOSYNTHESIS TRANSCRIPTIONAL REGULATOR MFTR-RELATED"/>
    <property type="match status" value="1"/>
</dbReference>
<dbReference type="PROSITE" id="PS50977">
    <property type="entry name" value="HTH_TETR_2"/>
    <property type="match status" value="1"/>
</dbReference>
<proteinExistence type="predicted"/>
<gene>
    <name evidence="6" type="ORF">E6C70_11490</name>
</gene>
<dbReference type="GO" id="GO:0003700">
    <property type="term" value="F:DNA-binding transcription factor activity"/>
    <property type="evidence" value="ECO:0007669"/>
    <property type="project" value="TreeGrafter"/>
</dbReference>
<dbReference type="InterPro" id="IPR001647">
    <property type="entry name" value="HTH_TetR"/>
</dbReference>
<evidence type="ECO:0000256" key="2">
    <source>
        <dbReference type="ARBA" id="ARBA00023125"/>
    </source>
</evidence>
<dbReference type="Gene3D" id="1.10.357.10">
    <property type="entry name" value="Tetracycline Repressor, domain 2"/>
    <property type="match status" value="1"/>
</dbReference>